<reference evidence="1 2" key="1">
    <citation type="submission" date="2016-02" db="EMBL/GenBank/DDBJ databases">
        <title>Band-tailed pigeon sequencing and assembly.</title>
        <authorList>
            <person name="Soares A.E."/>
            <person name="Novak B.J."/>
            <person name="Rice E.S."/>
            <person name="O'Connell B."/>
            <person name="Chang D."/>
            <person name="Weber S."/>
            <person name="Shapiro B."/>
        </authorList>
    </citation>
    <scope>NUCLEOTIDE SEQUENCE [LARGE SCALE GENOMIC DNA]</scope>
    <source>
        <strain evidence="1">BTP2013</strain>
        <tissue evidence="1">Blood</tissue>
    </source>
</reference>
<proteinExistence type="predicted"/>
<dbReference type="EMBL" id="LSYS01003958">
    <property type="protein sequence ID" value="OPJ81726.1"/>
    <property type="molecule type" value="Genomic_DNA"/>
</dbReference>
<organism evidence="1 2">
    <name type="scientific">Patagioenas fasciata monilis</name>
    <dbReference type="NCBI Taxonomy" id="372326"/>
    <lineage>
        <taxon>Eukaryota</taxon>
        <taxon>Metazoa</taxon>
        <taxon>Chordata</taxon>
        <taxon>Craniata</taxon>
        <taxon>Vertebrata</taxon>
        <taxon>Euteleostomi</taxon>
        <taxon>Archelosauria</taxon>
        <taxon>Archosauria</taxon>
        <taxon>Dinosauria</taxon>
        <taxon>Saurischia</taxon>
        <taxon>Theropoda</taxon>
        <taxon>Coelurosauria</taxon>
        <taxon>Aves</taxon>
        <taxon>Neognathae</taxon>
        <taxon>Neoaves</taxon>
        <taxon>Columbimorphae</taxon>
        <taxon>Columbiformes</taxon>
        <taxon>Columbidae</taxon>
        <taxon>Patagioenas</taxon>
    </lineage>
</organism>
<sequence>MSARPAGAAGPRHWARRLALETLELLGLPCAWRSRSPSTAVPATDRDQTIHGFQECDQKMETDEQTVQKLIQIEEQMKAEIENERP</sequence>
<name>A0A1V4KB80_PATFA</name>
<comment type="caution">
    <text evidence="1">The sequence shown here is derived from an EMBL/GenBank/DDBJ whole genome shotgun (WGS) entry which is preliminary data.</text>
</comment>
<dbReference type="AlphaFoldDB" id="A0A1V4KB80"/>
<gene>
    <name evidence="1" type="ORF">AV530_014290</name>
</gene>
<accession>A0A1V4KB80</accession>
<dbReference type="Proteomes" id="UP000190648">
    <property type="component" value="Unassembled WGS sequence"/>
</dbReference>
<protein>
    <submittedName>
        <fullName evidence="1">Uncharacterized protein</fullName>
    </submittedName>
</protein>
<evidence type="ECO:0000313" key="2">
    <source>
        <dbReference type="Proteomes" id="UP000190648"/>
    </source>
</evidence>
<keyword evidence="2" id="KW-1185">Reference proteome</keyword>
<dbReference type="OrthoDB" id="10027521at2759"/>
<evidence type="ECO:0000313" key="1">
    <source>
        <dbReference type="EMBL" id="OPJ81726.1"/>
    </source>
</evidence>